<evidence type="ECO:0000313" key="3">
    <source>
        <dbReference type="Proteomes" id="UP000030745"/>
    </source>
</evidence>
<dbReference type="OrthoDB" id="75996at2759"/>
<dbReference type="VEuPathDB" id="FungiDB:SPRG_19272"/>
<dbReference type="KEGG" id="spar:SPRG_19272"/>
<accession>A0A067CSH8</accession>
<evidence type="ECO:0000313" key="2">
    <source>
        <dbReference type="EMBL" id="KDO33659.1"/>
    </source>
</evidence>
<dbReference type="EMBL" id="KK583192">
    <property type="protein sequence ID" value="KDO33659.1"/>
    <property type="molecule type" value="Genomic_DNA"/>
</dbReference>
<dbReference type="OMA" id="SRRADCM"/>
<proteinExistence type="predicted"/>
<evidence type="ECO:0000256" key="1">
    <source>
        <dbReference type="SAM" id="Phobius"/>
    </source>
</evidence>
<name>A0A067CSH8_SAPPC</name>
<keyword evidence="3" id="KW-1185">Reference proteome</keyword>
<keyword evidence="1" id="KW-1133">Transmembrane helix</keyword>
<feature type="transmembrane region" description="Helical" evidence="1">
    <location>
        <begin position="361"/>
        <end position="381"/>
    </location>
</feature>
<sequence length="402" mass="44142">MALFDAALATRVLDRYSDCVRSQCDALPRDNSSYIAITAQYTSCVTSCAAAETVTTTADIRDELDAIVALGYDELASVRRYLADADDAWPASHPAVYAESARCLPRDFFVPWDALLVPIPVRGTQRWTTASAYLDACAGHSEADAMCDAATVQAVRWASRGVPIVAPHMAHEAPPGQPNTRLNPLAHVGPRHVCVAVRNSLRPHRPFQVYKPLNAESKCAPDVNNGVRIEYSREQFPPSVWTLGRMDSNSTHWPAPARYTYCSPEQYASYLERELFSDCAAATSSLRCFASLWSRRADCMTAVLNVHLLPRASNAFVATIGQSASVLTGLYRCERDISRASIARGVPNALTTSSLLLQRQVGGLSITLGICASVVLLALLVTVQRYRRRRRVDETEFYIALL</sequence>
<dbReference type="Proteomes" id="UP000030745">
    <property type="component" value="Unassembled WGS sequence"/>
</dbReference>
<dbReference type="RefSeq" id="XP_012195689.1">
    <property type="nucleotide sequence ID" value="XM_012340299.1"/>
</dbReference>
<dbReference type="AlphaFoldDB" id="A0A067CSH8"/>
<keyword evidence="1" id="KW-0812">Transmembrane</keyword>
<keyword evidence="1" id="KW-0472">Membrane</keyword>
<organism evidence="2 3">
    <name type="scientific">Saprolegnia parasitica (strain CBS 223.65)</name>
    <dbReference type="NCBI Taxonomy" id="695850"/>
    <lineage>
        <taxon>Eukaryota</taxon>
        <taxon>Sar</taxon>
        <taxon>Stramenopiles</taxon>
        <taxon>Oomycota</taxon>
        <taxon>Saprolegniomycetes</taxon>
        <taxon>Saprolegniales</taxon>
        <taxon>Saprolegniaceae</taxon>
        <taxon>Saprolegnia</taxon>
    </lineage>
</organism>
<dbReference type="GeneID" id="24140690"/>
<gene>
    <name evidence="2" type="ORF">SPRG_19272</name>
</gene>
<reference evidence="2 3" key="1">
    <citation type="journal article" date="2013" name="PLoS Genet.">
        <title>Distinctive expansion of potential virulence genes in the genome of the oomycete fish pathogen Saprolegnia parasitica.</title>
        <authorList>
            <person name="Jiang R.H."/>
            <person name="de Bruijn I."/>
            <person name="Haas B.J."/>
            <person name="Belmonte R."/>
            <person name="Lobach L."/>
            <person name="Christie J."/>
            <person name="van den Ackerveken G."/>
            <person name="Bottin A."/>
            <person name="Bulone V."/>
            <person name="Diaz-Moreno S.M."/>
            <person name="Dumas B."/>
            <person name="Fan L."/>
            <person name="Gaulin E."/>
            <person name="Govers F."/>
            <person name="Grenville-Briggs L.J."/>
            <person name="Horner N.R."/>
            <person name="Levin J.Z."/>
            <person name="Mammella M."/>
            <person name="Meijer H.J."/>
            <person name="Morris P."/>
            <person name="Nusbaum C."/>
            <person name="Oome S."/>
            <person name="Phillips A.J."/>
            <person name="van Rooyen D."/>
            <person name="Rzeszutek E."/>
            <person name="Saraiva M."/>
            <person name="Secombes C.J."/>
            <person name="Seidl M.F."/>
            <person name="Snel B."/>
            <person name="Stassen J.H."/>
            <person name="Sykes S."/>
            <person name="Tripathy S."/>
            <person name="van den Berg H."/>
            <person name="Vega-Arreguin J.C."/>
            <person name="Wawra S."/>
            <person name="Young S.K."/>
            <person name="Zeng Q."/>
            <person name="Dieguez-Uribeondo J."/>
            <person name="Russ C."/>
            <person name="Tyler B.M."/>
            <person name="van West P."/>
        </authorList>
    </citation>
    <scope>NUCLEOTIDE SEQUENCE [LARGE SCALE GENOMIC DNA]</scope>
    <source>
        <strain evidence="2 3">CBS 223.65</strain>
    </source>
</reference>
<protein>
    <submittedName>
        <fullName evidence="2">Uncharacterized protein</fullName>
    </submittedName>
</protein>